<reference evidence="4 5" key="1">
    <citation type="submission" date="2012-03" db="EMBL/GenBank/DDBJ databases">
        <title>The Genome Sequence of Bartonella tamiae Th239.</title>
        <authorList>
            <consortium name="The Broad Institute Genome Sequencing Platform"/>
            <consortium name="The Broad Institute Genome Sequencing Center for Infectious Disease"/>
            <person name="Feldgarden M."/>
            <person name="Kirby J."/>
            <person name="Kosoy M."/>
            <person name="Birtles R."/>
            <person name="Probert W.S."/>
            <person name="Chiaraviglio L."/>
            <person name="Young S.K."/>
            <person name="Zeng Q."/>
            <person name="Gargeya S."/>
            <person name="Fitzgerald M."/>
            <person name="Haas B."/>
            <person name="Abouelleil A."/>
            <person name="Alvarado L."/>
            <person name="Arachchi H.M."/>
            <person name="Berlin A."/>
            <person name="Chapman S.B."/>
            <person name="Gearin G."/>
            <person name="Goldberg J."/>
            <person name="Griggs A."/>
            <person name="Gujja S."/>
            <person name="Hansen M."/>
            <person name="Heiman D."/>
            <person name="Howarth C."/>
            <person name="Larimer J."/>
            <person name="Lui A."/>
            <person name="MacDonald P.J.P."/>
            <person name="McCowen C."/>
            <person name="Montmayeur A."/>
            <person name="Murphy C."/>
            <person name="Neiman D."/>
            <person name="Pearson M."/>
            <person name="Priest M."/>
            <person name="Roberts A."/>
            <person name="Saif S."/>
            <person name="Shea T."/>
            <person name="Sisk P."/>
            <person name="Stolte C."/>
            <person name="Sykes S."/>
            <person name="Wortman J."/>
            <person name="Nusbaum C."/>
            <person name="Birren B."/>
        </authorList>
    </citation>
    <scope>NUCLEOTIDE SEQUENCE [LARGE SCALE GENOMIC DNA]</scope>
    <source>
        <strain evidence="4 5">Th239</strain>
    </source>
</reference>
<dbReference type="InterPro" id="IPR036291">
    <property type="entry name" value="NAD(P)-bd_dom_sf"/>
</dbReference>
<dbReference type="CDD" id="cd05276">
    <property type="entry name" value="p53_inducible_oxidoreductase"/>
    <property type="match status" value="1"/>
</dbReference>
<dbReference type="Pfam" id="PF08240">
    <property type="entry name" value="ADH_N"/>
    <property type="match status" value="1"/>
</dbReference>
<dbReference type="PANTHER" id="PTHR48106">
    <property type="entry name" value="QUINONE OXIDOREDUCTASE PIG3-RELATED"/>
    <property type="match status" value="1"/>
</dbReference>
<protein>
    <recommendedName>
        <fullName evidence="3">Enoyl reductase (ER) domain-containing protein</fullName>
    </recommendedName>
</protein>
<dbReference type="AlphaFoldDB" id="J0R003"/>
<dbReference type="Pfam" id="PF00107">
    <property type="entry name" value="ADH_zinc_N"/>
    <property type="match status" value="1"/>
</dbReference>
<dbReference type="InterPro" id="IPR014189">
    <property type="entry name" value="Quinone_OxRdtase_PIG3"/>
</dbReference>
<organism evidence="4 5">
    <name type="scientific">Bartonella tamiae Th239</name>
    <dbReference type="NCBI Taxonomy" id="1094558"/>
    <lineage>
        <taxon>Bacteria</taxon>
        <taxon>Pseudomonadati</taxon>
        <taxon>Pseudomonadota</taxon>
        <taxon>Alphaproteobacteria</taxon>
        <taxon>Hyphomicrobiales</taxon>
        <taxon>Bartonellaceae</taxon>
        <taxon>Bartonella</taxon>
    </lineage>
</organism>
<evidence type="ECO:0000256" key="1">
    <source>
        <dbReference type="ARBA" id="ARBA00022857"/>
    </source>
</evidence>
<dbReference type="SUPFAM" id="SSF50129">
    <property type="entry name" value="GroES-like"/>
    <property type="match status" value="1"/>
</dbReference>
<evidence type="ECO:0000313" key="4">
    <source>
        <dbReference type="EMBL" id="EJF91761.1"/>
    </source>
</evidence>
<dbReference type="InterPro" id="IPR011032">
    <property type="entry name" value="GroES-like_sf"/>
</dbReference>
<dbReference type="EMBL" id="AIMB01000001">
    <property type="protein sequence ID" value="EJF91761.1"/>
    <property type="molecule type" value="Genomic_DNA"/>
</dbReference>
<dbReference type="GO" id="GO:0070402">
    <property type="term" value="F:NADPH binding"/>
    <property type="evidence" value="ECO:0007669"/>
    <property type="project" value="TreeGrafter"/>
</dbReference>
<dbReference type="STRING" id="1094558.ME5_00140"/>
<accession>J0R003</accession>
<proteinExistence type="predicted"/>
<dbReference type="NCBIfam" id="TIGR02824">
    <property type="entry name" value="quinone_pig3"/>
    <property type="match status" value="1"/>
</dbReference>
<dbReference type="InterPro" id="IPR013149">
    <property type="entry name" value="ADH-like_C"/>
</dbReference>
<evidence type="ECO:0000256" key="2">
    <source>
        <dbReference type="ARBA" id="ARBA00023002"/>
    </source>
</evidence>
<dbReference type="Gene3D" id="3.90.180.10">
    <property type="entry name" value="Medium-chain alcohol dehydrogenases, catalytic domain"/>
    <property type="match status" value="1"/>
</dbReference>
<dbReference type="SMART" id="SM00829">
    <property type="entry name" value="PKS_ER"/>
    <property type="match status" value="1"/>
</dbReference>
<name>J0R003_9HYPH</name>
<dbReference type="PATRIC" id="fig|1094558.3.peg.150"/>
<dbReference type="SUPFAM" id="SSF51735">
    <property type="entry name" value="NAD(P)-binding Rossmann-fold domains"/>
    <property type="match status" value="1"/>
</dbReference>
<gene>
    <name evidence="4" type="ORF">ME5_00140</name>
</gene>
<dbReference type="RefSeq" id="WP_008037474.1">
    <property type="nucleotide sequence ID" value="NZ_JH725147.1"/>
</dbReference>
<keyword evidence="1" id="KW-0521">NADP</keyword>
<dbReference type="GO" id="GO:0016651">
    <property type="term" value="F:oxidoreductase activity, acting on NAD(P)H"/>
    <property type="evidence" value="ECO:0007669"/>
    <property type="project" value="TreeGrafter"/>
</dbReference>
<dbReference type="PANTHER" id="PTHR48106:SF8">
    <property type="entry name" value="OS02G0805600 PROTEIN"/>
    <property type="match status" value="1"/>
</dbReference>
<sequence length="332" mass="35806">MIIPKMMRAISIRGAGGPEVLKQVHMPVPSIKDDEILIQIHAAGVNRPDVAQRQGTYPPPPDASPLPGLEVAGKVVNIGKNVSRFHCGDHVTALVAGGGYAEYVSVASSNALPVPKGFNFIQAAALPETFFTVWSNVFDRGKLQSGDVFLVHGGTSGIGTTAIQLAKAFGAKVIATAGSKQKCDACLKLGADLAINYRERDFVEDIQNYTDKKGVNVILDMVGGDYAEKNYKIAANDAHIVQIAVLNGAKANVNLGYLMVKRLIHTGSTLRIRDTAFKADIAKSLYQKVWPLLEEGKITPIIDQVFSLNDVEKAHERMETSKHIGKIILKIV</sequence>
<keyword evidence="5" id="KW-1185">Reference proteome</keyword>
<dbReference type="InterPro" id="IPR020843">
    <property type="entry name" value="ER"/>
</dbReference>
<dbReference type="Gene3D" id="3.40.50.720">
    <property type="entry name" value="NAD(P)-binding Rossmann-like Domain"/>
    <property type="match status" value="1"/>
</dbReference>
<dbReference type="Proteomes" id="UP000008952">
    <property type="component" value="Unassembled WGS sequence"/>
</dbReference>
<dbReference type="eggNOG" id="COG0604">
    <property type="taxonomic scope" value="Bacteria"/>
</dbReference>
<evidence type="ECO:0000259" key="3">
    <source>
        <dbReference type="SMART" id="SM00829"/>
    </source>
</evidence>
<evidence type="ECO:0000313" key="5">
    <source>
        <dbReference type="Proteomes" id="UP000008952"/>
    </source>
</evidence>
<dbReference type="InterPro" id="IPR013154">
    <property type="entry name" value="ADH-like_N"/>
</dbReference>
<keyword evidence="2" id="KW-0560">Oxidoreductase</keyword>
<feature type="domain" description="Enoyl reductase (ER)" evidence="3">
    <location>
        <begin position="16"/>
        <end position="329"/>
    </location>
</feature>
<comment type="caution">
    <text evidence="4">The sequence shown here is derived from an EMBL/GenBank/DDBJ whole genome shotgun (WGS) entry which is preliminary data.</text>
</comment>
<dbReference type="HOGENOM" id="CLU_026673_3_4_5"/>
<dbReference type="OrthoDB" id="9780520at2"/>